<gene>
    <name evidence="5" type="ORF">BIV57_04120</name>
</gene>
<keyword evidence="5" id="KW-0067">ATP-binding</keyword>
<protein>
    <submittedName>
        <fullName evidence="5">ATP-binding protein</fullName>
    </submittedName>
</protein>
<dbReference type="CDD" id="cd00882">
    <property type="entry name" value="Ras_like_GTPase"/>
    <property type="match status" value="1"/>
</dbReference>
<sequence length="200" mass="21287">MDSAHCDPAAGTHLGGDETAIKVVIAGPFGVGKTTYVGTLSDIAPLRTEEVMTTASVASDDLRGLPNKTETTVAMDFGRLSLAGGLVLYLFGAPGQPRFKSVLQDLARGALGALVLADTRRLEASYPVMSEMERLDLPYAVAVNRFPDAPDYPEAALREAMDLPAQTPLVVCDARERGSSRDALVRLVEHLLTLDPEPIP</sequence>
<dbReference type="AlphaFoldDB" id="A0A1J7CB38"/>
<dbReference type="InterPro" id="IPR004130">
    <property type="entry name" value="Gpn"/>
</dbReference>
<dbReference type="GO" id="GO:0005525">
    <property type="term" value="F:GTP binding"/>
    <property type="evidence" value="ECO:0007669"/>
    <property type="project" value="UniProtKB-KW"/>
</dbReference>
<keyword evidence="6" id="KW-1185">Reference proteome</keyword>
<evidence type="ECO:0000256" key="3">
    <source>
        <dbReference type="ARBA" id="ARBA00022801"/>
    </source>
</evidence>
<comment type="caution">
    <text evidence="5">The sequence shown here is derived from an EMBL/GenBank/DDBJ whole genome shotgun (WGS) entry which is preliminary data.</text>
</comment>
<keyword evidence="3" id="KW-0378">Hydrolase</keyword>
<dbReference type="STRING" id="1428644.BIV57_04120"/>
<dbReference type="PANTHER" id="PTHR42708">
    <property type="entry name" value="ATP/GTP-BINDING PROTEIN-RELATED"/>
    <property type="match status" value="1"/>
</dbReference>
<dbReference type="GO" id="GO:0005524">
    <property type="term" value="F:ATP binding"/>
    <property type="evidence" value="ECO:0007669"/>
    <property type="project" value="UniProtKB-KW"/>
</dbReference>
<evidence type="ECO:0000256" key="1">
    <source>
        <dbReference type="ARBA" id="ARBA00005290"/>
    </source>
</evidence>
<name>A0A1J7CB38_9ACTN</name>
<dbReference type="PANTHER" id="PTHR42708:SF1">
    <property type="entry name" value="GLIDING MOTILITY PROTEIN MGLA"/>
    <property type="match status" value="1"/>
</dbReference>
<dbReference type="Proteomes" id="UP000243342">
    <property type="component" value="Unassembled WGS sequence"/>
</dbReference>
<dbReference type="InterPro" id="IPR052705">
    <property type="entry name" value="Gliding_Motility_GTPase"/>
</dbReference>
<keyword evidence="4" id="KW-0342">GTP-binding</keyword>
<dbReference type="Gene3D" id="3.40.50.300">
    <property type="entry name" value="P-loop containing nucleotide triphosphate hydrolases"/>
    <property type="match status" value="1"/>
</dbReference>
<keyword evidence="2" id="KW-0547">Nucleotide-binding</keyword>
<evidence type="ECO:0000256" key="4">
    <source>
        <dbReference type="ARBA" id="ARBA00023134"/>
    </source>
</evidence>
<reference evidence="5 6" key="1">
    <citation type="submission" date="2016-10" db="EMBL/GenBank/DDBJ databases">
        <title>Genome sequence of Streptomyces gilvigriseus MUSC 26.</title>
        <authorList>
            <person name="Lee L.-H."/>
            <person name="Ser H.-L."/>
        </authorList>
    </citation>
    <scope>NUCLEOTIDE SEQUENCE [LARGE SCALE GENOMIC DNA]</scope>
    <source>
        <strain evidence="5 6">MUSC 26</strain>
    </source>
</reference>
<dbReference type="GO" id="GO:0016787">
    <property type="term" value="F:hydrolase activity"/>
    <property type="evidence" value="ECO:0007669"/>
    <property type="project" value="UniProtKB-KW"/>
</dbReference>
<dbReference type="RefSeq" id="WP_071655276.1">
    <property type="nucleotide sequence ID" value="NZ_MLCF01000013.1"/>
</dbReference>
<dbReference type="EMBL" id="MLCF01000013">
    <property type="protein sequence ID" value="OIV38740.1"/>
    <property type="molecule type" value="Genomic_DNA"/>
</dbReference>
<dbReference type="InterPro" id="IPR027417">
    <property type="entry name" value="P-loop_NTPase"/>
</dbReference>
<accession>A0A1J7CB38</accession>
<evidence type="ECO:0000256" key="2">
    <source>
        <dbReference type="ARBA" id="ARBA00022741"/>
    </source>
</evidence>
<dbReference type="Pfam" id="PF03029">
    <property type="entry name" value="ATP_bind_1"/>
    <property type="match status" value="1"/>
</dbReference>
<dbReference type="OrthoDB" id="4319884at2"/>
<comment type="similarity">
    <text evidence="1">Belongs to the GPN-loop GTPase family.</text>
</comment>
<proteinExistence type="inferred from homology"/>
<dbReference type="SUPFAM" id="SSF52540">
    <property type="entry name" value="P-loop containing nucleoside triphosphate hydrolases"/>
    <property type="match status" value="1"/>
</dbReference>
<evidence type="ECO:0000313" key="5">
    <source>
        <dbReference type="EMBL" id="OIV38740.1"/>
    </source>
</evidence>
<evidence type="ECO:0000313" key="6">
    <source>
        <dbReference type="Proteomes" id="UP000243342"/>
    </source>
</evidence>
<organism evidence="5 6">
    <name type="scientific">Mangrovactinospora gilvigrisea</name>
    <dbReference type="NCBI Taxonomy" id="1428644"/>
    <lineage>
        <taxon>Bacteria</taxon>
        <taxon>Bacillati</taxon>
        <taxon>Actinomycetota</taxon>
        <taxon>Actinomycetes</taxon>
        <taxon>Kitasatosporales</taxon>
        <taxon>Streptomycetaceae</taxon>
        <taxon>Mangrovactinospora</taxon>
    </lineage>
</organism>